<proteinExistence type="inferred from homology"/>
<dbReference type="GO" id="GO:0005737">
    <property type="term" value="C:cytoplasm"/>
    <property type="evidence" value="ECO:0007669"/>
    <property type="project" value="UniProtKB-SubCell"/>
</dbReference>
<evidence type="ECO:0000256" key="2">
    <source>
        <dbReference type="ARBA" id="ARBA00004496"/>
    </source>
</evidence>
<dbReference type="SUPFAM" id="SSF57716">
    <property type="entry name" value="Glucocorticoid receptor-like (DNA-binding domain)"/>
    <property type="match status" value="1"/>
</dbReference>
<dbReference type="PROSITE" id="PS51843">
    <property type="entry name" value="NR_LBD"/>
    <property type="match status" value="1"/>
</dbReference>
<evidence type="ECO:0000256" key="4">
    <source>
        <dbReference type="ARBA" id="ARBA00011431"/>
    </source>
</evidence>
<dbReference type="PANTHER" id="PTHR24085">
    <property type="entry name" value="NUCLEAR HORMONE RECEPTOR"/>
    <property type="match status" value="1"/>
</dbReference>
<reference evidence="17" key="3">
    <citation type="submission" date="2020-05" db="EMBL/GenBank/DDBJ databases">
        <title>Electrophorus electricus (electric eel) genome, fEleEle1, primary haplotype.</title>
        <authorList>
            <person name="Myers G."/>
            <person name="Meyer A."/>
            <person name="Fedrigo O."/>
            <person name="Formenti G."/>
            <person name="Rhie A."/>
            <person name="Tracey A."/>
            <person name="Sims Y."/>
            <person name="Jarvis E.D."/>
        </authorList>
    </citation>
    <scope>NUCLEOTIDE SEQUENCE [LARGE SCALE GENOMIC DNA]</scope>
</reference>
<dbReference type="Ensembl" id="ENSEEET00000032999.2">
    <property type="protein sequence ID" value="ENSEEEP00000032609.2"/>
    <property type="gene ID" value="ENSEEEG00000015528.2"/>
</dbReference>
<keyword evidence="12 13" id="KW-0539">Nucleus</keyword>
<dbReference type="GO" id="GO:0000978">
    <property type="term" value="F:RNA polymerase II cis-regulatory region sequence-specific DNA binding"/>
    <property type="evidence" value="ECO:0007669"/>
    <property type="project" value="TreeGrafter"/>
</dbReference>
<name>A0A4W4G4H1_ELEEL</name>
<dbReference type="InterPro" id="IPR047158">
    <property type="entry name" value="NR_LBD_RAR"/>
</dbReference>
<dbReference type="AlphaFoldDB" id="A0A4W4G4H1"/>
<evidence type="ECO:0000256" key="12">
    <source>
        <dbReference type="ARBA" id="ARBA00023242"/>
    </source>
</evidence>
<dbReference type="PROSITE" id="PS00031">
    <property type="entry name" value="NUCLEAR_REC_DBD_1"/>
    <property type="match status" value="1"/>
</dbReference>
<gene>
    <name evidence="17" type="primary">LOC113572452</name>
</gene>
<dbReference type="InterPro" id="IPR003078">
    <property type="entry name" value="Retinoic_acid_rcpt"/>
</dbReference>
<dbReference type="InterPro" id="IPR001628">
    <property type="entry name" value="Znf_hrmn_rcpt"/>
</dbReference>
<accession>A0A4W4G4H1</accession>
<dbReference type="GO" id="GO:0035259">
    <property type="term" value="F:nuclear glucocorticoid receptor binding"/>
    <property type="evidence" value="ECO:0007669"/>
    <property type="project" value="TreeGrafter"/>
</dbReference>
<evidence type="ECO:0000256" key="7">
    <source>
        <dbReference type="ARBA" id="ARBA00022833"/>
    </source>
</evidence>
<dbReference type="CDD" id="cd06937">
    <property type="entry name" value="NR_LBD_RAR"/>
    <property type="match status" value="1"/>
</dbReference>
<dbReference type="Gene3D" id="3.30.50.10">
    <property type="entry name" value="Erythroid Transcription Factor GATA-1, subunit A"/>
    <property type="match status" value="1"/>
</dbReference>
<dbReference type="GO" id="GO:0001889">
    <property type="term" value="P:liver development"/>
    <property type="evidence" value="ECO:0007669"/>
    <property type="project" value="UniProtKB-ARBA"/>
</dbReference>
<keyword evidence="6 13" id="KW-0863">Zinc-finger</keyword>
<protein>
    <recommendedName>
        <fullName evidence="19">Retinoic acid receptor gamma</fullName>
    </recommendedName>
</protein>
<organism evidence="17 18">
    <name type="scientific">Electrophorus electricus</name>
    <name type="common">Electric eel</name>
    <name type="synonym">Gymnotus electricus</name>
    <dbReference type="NCBI Taxonomy" id="8005"/>
    <lineage>
        <taxon>Eukaryota</taxon>
        <taxon>Metazoa</taxon>
        <taxon>Chordata</taxon>
        <taxon>Craniata</taxon>
        <taxon>Vertebrata</taxon>
        <taxon>Euteleostomi</taxon>
        <taxon>Actinopterygii</taxon>
        <taxon>Neopterygii</taxon>
        <taxon>Teleostei</taxon>
        <taxon>Ostariophysi</taxon>
        <taxon>Gymnotiformes</taxon>
        <taxon>Gymnotoidei</taxon>
        <taxon>Gymnotidae</taxon>
        <taxon>Electrophorus</taxon>
    </lineage>
</organism>
<keyword evidence="5 13" id="KW-0479">Metal-binding</keyword>
<dbReference type="InterPro" id="IPR000536">
    <property type="entry name" value="Nucl_hrmn_rcpt_lig-bd"/>
</dbReference>
<keyword evidence="10 13" id="KW-0804">Transcription</keyword>
<evidence type="ECO:0000256" key="3">
    <source>
        <dbReference type="ARBA" id="ARBA00008092"/>
    </source>
</evidence>
<feature type="domain" description="NR LBD" evidence="16">
    <location>
        <begin position="172"/>
        <end position="406"/>
    </location>
</feature>
<evidence type="ECO:0000256" key="8">
    <source>
        <dbReference type="ARBA" id="ARBA00023015"/>
    </source>
</evidence>
<dbReference type="InterPro" id="IPR047159">
    <property type="entry name" value="NR_DBD_RAR"/>
</dbReference>
<reference evidence="17" key="4">
    <citation type="submission" date="2025-08" db="UniProtKB">
        <authorList>
            <consortium name="Ensembl"/>
        </authorList>
    </citation>
    <scope>IDENTIFICATION</scope>
</reference>
<dbReference type="SMART" id="SM00430">
    <property type="entry name" value="HOLI"/>
    <property type="match status" value="1"/>
</dbReference>
<dbReference type="GO" id="GO:0048384">
    <property type="term" value="P:retinoic acid receptor signaling pathway"/>
    <property type="evidence" value="ECO:0007669"/>
    <property type="project" value="InterPro"/>
</dbReference>
<evidence type="ECO:0000256" key="11">
    <source>
        <dbReference type="ARBA" id="ARBA00023170"/>
    </source>
</evidence>
<comment type="subcellular location">
    <subcellularLocation>
        <location evidence="2">Cytoplasm</location>
    </subcellularLocation>
    <subcellularLocation>
        <location evidence="1 13">Nucleus</location>
    </subcellularLocation>
</comment>
<comment type="subunit">
    <text evidence="4">Heterodimer; with an rxr molecule. Binds DNA preferentially as a rar/rxr heterodimer.</text>
</comment>
<evidence type="ECO:0000259" key="16">
    <source>
        <dbReference type="PROSITE" id="PS51843"/>
    </source>
</evidence>
<evidence type="ECO:0000256" key="6">
    <source>
        <dbReference type="ARBA" id="ARBA00022771"/>
    </source>
</evidence>
<evidence type="ECO:0000256" key="10">
    <source>
        <dbReference type="ARBA" id="ARBA00023163"/>
    </source>
</evidence>
<dbReference type="GO" id="GO:0071376">
    <property type="term" value="P:cellular response to corticotropin-releasing hormone stimulus"/>
    <property type="evidence" value="ECO:0007669"/>
    <property type="project" value="TreeGrafter"/>
</dbReference>
<evidence type="ECO:0000313" key="17">
    <source>
        <dbReference type="Ensembl" id="ENSEEEP00000032609.2"/>
    </source>
</evidence>
<feature type="region of interest" description="Disordered" evidence="14">
    <location>
        <begin position="408"/>
        <end position="487"/>
    </location>
</feature>
<dbReference type="FunFam" id="1.10.565.10:FF:000001">
    <property type="entry name" value="Retinoic acid receptor beta isoform"/>
    <property type="match status" value="1"/>
</dbReference>
<evidence type="ECO:0000256" key="1">
    <source>
        <dbReference type="ARBA" id="ARBA00004123"/>
    </source>
</evidence>
<dbReference type="PRINTS" id="PR00398">
    <property type="entry name" value="STRDHORMONER"/>
</dbReference>
<dbReference type="Pfam" id="PF00104">
    <property type="entry name" value="Hormone_recep"/>
    <property type="match status" value="1"/>
</dbReference>
<dbReference type="Gene3D" id="1.10.565.10">
    <property type="entry name" value="Retinoid X Receptor"/>
    <property type="match status" value="1"/>
</dbReference>
<evidence type="ECO:0008006" key="19">
    <source>
        <dbReference type="Google" id="ProtNLM"/>
    </source>
</evidence>
<dbReference type="GeneID" id="113572452"/>
<dbReference type="InterPro" id="IPR013088">
    <property type="entry name" value="Znf_NHR/GATA"/>
</dbReference>
<dbReference type="GO" id="GO:0008270">
    <property type="term" value="F:zinc ion binding"/>
    <property type="evidence" value="ECO:0007669"/>
    <property type="project" value="UniProtKB-KW"/>
</dbReference>
<dbReference type="GO" id="GO:0005634">
    <property type="term" value="C:nucleus"/>
    <property type="evidence" value="ECO:0007669"/>
    <property type="project" value="UniProtKB-SubCell"/>
</dbReference>
<keyword evidence="9 13" id="KW-0238">DNA-binding</keyword>
<keyword evidence="11 13" id="KW-0675">Receptor</keyword>
<dbReference type="GO" id="GO:0005667">
    <property type="term" value="C:transcription regulator complex"/>
    <property type="evidence" value="ECO:0007669"/>
    <property type="project" value="TreeGrafter"/>
</dbReference>
<keyword evidence="18" id="KW-1185">Reference proteome</keyword>
<evidence type="ECO:0000256" key="9">
    <source>
        <dbReference type="ARBA" id="ARBA00023125"/>
    </source>
</evidence>
<evidence type="ECO:0000256" key="5">
    <source>
        <dbReference type="ARBA" id="ARBA00022723"/>
    </source>
</evidence>
<comment type="similarity">
    <text evidence="3">Belongs to the nuclear hormone receptor family. NR1 subfamily.</text>
</comment>
<dbReference type="PRINTS" id="PR01292">
    <property type="entry name" value="RETNOICACIDR"/>
</dbReference>
<reference evidence="18" key="2">
    <citation type="journal article" date="2017" name="Sci. Adv.">
        <title>A tail of two voltages: Proteomic comparison of the three electric organs of the electric eel.</title>
        <authorList>
            <person name="Traeger L.L."/>
            <person name="Sabat G."/>
            <person name="Barrett-Wilt G.A."/>
            <person name="Wells G.B."/>
            <person name="Sussman M.R."/>
        </authorList>
    </citation>
    <scope>NUCLEOTIDE SEQUENCE [LARGE SCALE GENOMIC DNA]</scope>
</reference>
<feature type="compositionally biased region" description="Acidic residues" evidence="14">
    <location>
        <begin position="437"/>
        <end position="455"/>
    </location>
</feature>
<dbReference type="SMART" id="SM00399">
    <property type="entry name" value="ZnF_C4"/>
    <property type="match status" value="1"/>
</dbReference>
<keyword evidence="8 13" id="KW-0805">Transcription regulation</keyword>
<dbReference type="KEGG" id="eee:113572452"/>
<sequence length="487" mass="54503">MFDCMEALGVGSRPLFDMSTQGSCMLRKASSFFSGLEPFWTNSTSLQSVETQSTSSEEMVPSSPSPPPPPRVYKPCFVCQDKSSGYHYGVSSCEGCKGFFRRSIQKNMVYTCHRDKNCQINKVTRNRCQYCRLQKCFEVGMSKEAVRNDRNKKKKDVKEEVVLPESYELTGELEELVNKVSKAHRETCPSLCQLGKYTTNSSADHRVQLDLGLWDKFSELSTKCIIKIVEFAKRLPGFTSLTIADQITLLKSACLDILMLRICTRYTPEQDTMTFSDGLTLNRTQMHNAGFGPLTDLVFAFAGQLLPLEMDDTETGLLSAICLICGDRMDLEEPQRVDQLQEPLLEALKIYARRRRPNKPHMFPRMLMKVTDLRGISTKGAERAITLKMEIPGPMPPLIREMLENPEVDEEGGDAGEGVAAGPPPPPAIQSIKQERDEDSAPEEEEDEEDECGEEDRERGGDSEDEGWSLLQVDVGGARKSTAGRAQ</sequence>
<dbReference type="SUPFAM" id="SSF48508">
    <property type="entry name" value="Nuclear receptor ligand-binding domain"/>
    <property type="match status" value="1"/>
</dbReference>
<dbReference type="InterPro" id="IPR035500">
    <property type="entry name" value="NHR-like_dom_sf"/>
</dbReference>
<keyword evidence="7 13" id="KW-0862">Zinc</keyword>
<dbReference type="RefSeq" id="XP_026857844.2">
    <property type="nucleotide sequence ID" value="XM_027002043.2"/>
</dbReference>
<dbReference type="GO" id="GO:0004879">
    <property type="term" value="F:nuclear receptor activity"/>
    <property type="evidence" value="ECO:0007669"/>
    <property type="project" value="InterPro"/>
</dbReference>
<dbReference type="InterPro" id="IPR001723">
    <property type="entry name" value="Nuclear_hrmn_rcpt"/>
</dbReference>
<dbReference type="PANTHER" id="PTHR24085:SF7">
    <property type="entry name" value="RETINOIC ACID RECEPTOR GAMMA"/>
    <property type="match status" value="1"/>
</dbReference>
<reference evidence="18" key="1">
    <citation type="journal article" date="2014" name="Science">
        <title>Nonhuman genetics. Genomic basis for the convergent evolution of electric organs.</title>
        <authorList>
            <person name="Gallant J.R."/>
            <person name="Traeger L.L."/>
            <person name="Volkening J.D."/>
            <person name="Moffett H."/>
            <person name="Chen P.H."/>
            <person name="Novina C.D."/>
            <person name="Phillips G.N.Jr."/>
            <person name="Anand R."/>
            <person name="Wells G.B."/>
            <person name="Pinch M."/>
            <person name="Guth R."/>
            <person name="Unguez G.A."/>
            <person name="Albert J.S."/>
            <person name="Zakon H.H."/>
            <person name="Samanta M.P."/>
            <person name="Sussman M.R."/>
        </authorList>
    </citation>
    <scope>NUCLEOTIDE SEQUENCE [LARGE SCALE GENOMIC DNA]</scope>
</reference>
<dbReference type="PROSITE" id="PS51030">
    <property type="entry name" value="NUCLEAR_REC_DBD_2"/>
    <property type="match status" value="1"/>
</dbReference>
<dbReference type="PRINTS" id="PR00047">
    <property type="entry name" value="STROIDFINGER"/>
</dbReference>
<feature type="compositionally biased region" description="Low complexity" evidence="14">
    <location>
        <begin position="50"/>
        <end position="62"/>
    </location>
</feature>
<feature type="region of interest" description="Disordered" evidence="14">
    <location>
        <begin position="50"/>
        <end position="69"/>
    </location>
</feature>
<evidence type="ECO:0000313" key="18">
    <source>
        <dbReference type="Proteomes" id="UP000314983"/>
    </source>
</evidence>
<evidence type="ECO:0000259" key="15">
    <source>
        <dbReference type="PROSITE" id="PS51030"/>
    </source>
</evidence>
<evidence type="ECO:0000256" key="13">
    <source>
        <dbReference type="RuleBase" id="RU004334"/>
    </source>
</evidence>
<dbReference type="Proteomes" id="UP000314983">
    <property type="component" value="Chromosome 20"/>
</dbReference>
<dbReference type="Pfam" id="PF00105">
    <property type="entry name" value="zf-C4"/>
    <property type="match status" value="1"/>
</dbReference>
<dbReference type="FunFam" id="3.30.50.10:FF:000004">
    <property type="entry name" value="Retinoic acid receptor beta isoform"/>
    <property type="match status" value="1"/>
</dbReference>
<dbReference type="STRING" id="8005.ENSEEEP00000032609"/>
<dbReference type="CDD" id="cd06964">
    <property type="entry name" value="NR_DBD_RAR"/>
    <property type="match status" value="1"/>
</dbReference>
<evidence type="ECO:0000256" key="14">
    <source>
        <dbReference type="SAM" id="MobiDB-lite"/>
    </source>
</evidence>
<feature type="domain" description="Nuclear receptor" evidence="15">
    <location>
        <begin position="73"/>
        <end position="148"/>
    </location>
</feature>
<reference evidence="17" key="5">
    <citation type="submission" date="2025-09" db="UniProtKB">
        <authorList>
            <consortium name="Ensembl"/>
        </authorList>
    </citation>
    <scope>IDENTIFICATION</scope>
</reference>
<dbReference type="GeneTree" id="ENSGT00940000156458"/>